<keyword evidence="1" id="KW-1133">Transmembrane helix</keyword>
<keyword evidence="1" id="KW-0472">Membrane</keyword>
<proteinExistence type="predicted"/>
<organism evidence="2 3">
    <name type="scientific">Gallaecimonas xiamenensis 3-C-1</name>
    <dbReference type="NCBI Taxonomy" id="745411"/>
    <lineage>
        <taxon>Bacteria</taxon>
        <taxon>Pseudomonadati</taxon>
        <taxon>Pseudomonadota</taxon>
        <taxon>Gammaproteobacteria</taxon>
        <taxon>Enterobacterales</taxon>
        <taxon>Gallaecimonadaceae</taxon>
        <taxon>Gallaecimonas</taxon>
    </lineage>
</organism>
<dbReference type="STRING" id="745411.B3C1_16666"/>
<dbReference type="EMBL" id="AMRI01000029">
    <property type="protein sequence ID" value="EKE68680.1"/>
    <property type="molecule type" value="Genomic_DNA"/>
</dbReference>
<feature type="transmembrane region" description="Helical" evidence="1">
    <location>
        <begin position="134"/>
        <end position="150"/>
    </location>
</feature>
<keyword evidence="3" id="KW-1185">Reference proteome</keyword>
<accession>K2JU60</accession>
<evidence type="ECO:0000313" key="2">
    <source>
        <dbReference type="EMBL" id="EKE68680.1"/>
    </source>
</evidence>
<name>K2JU60_9GAMM</name>
<sequence length="166" mass="18544">MKVQQWQGSWQQQQLEVQVLPRLMLTEVRLLVDGEERDRSVLFRSLKEHRLCALAKPELRQGLIEVSVGEAGLGVAVDGTHLTEPGPDSRPQGAKLALNNGLLCALGFFVMVTLFMLLFGLFQHGFGTLVLPSPTPPLVLALVMGVYYFVDTKKRMDFRRSLKKAP</sequence>
<dbReference type="AlphaFoldDB" id="K2JU60"/>
<feature type="transmembrane region" description="Helical" evidence="1">
    <location>
        <begin position="100"/>
        <end position="122"/>
    </location>
</feature>
<keyword evidence="1" id="KW-0812">Transmembrane</keyword>
<dbReference type="Proteomes" id="UP000006755">
    <property type="component" value="Unassembled WGS sequence"/>
</dbReference>
<protein>
    <submittedName>
        <fullName evidence="2">Uncharacterized protein</fullName>
    </submittedName>
</protein>
<dbReference type="RefSeq" id="WP_008486266.1">
    <property type="nucleotide sequence ID" value="NZ_AMRI01000029.1"/>
</dbReference>
<reference evidence="2 3" key="1">
    <citation type="journal article" date="2012" name="J. Bacteriol.">
        <title>Genome Sequence of Gallaecimonas xiamenensis Type Strain 3-C-1.</title>
        <authorList>
            <person name="Lai Q."/>
            <person name="Wang L."/>
            <person name="Wang W."/>
            <person name="Shao Z."/>
        </authorList>
    </citation>
    <scope>NUCLEOTIDE SEQUENCE [LARGE SCALE GENOMIC DNA]</scope>
    <source>
        <strain evidence="2 3">3-C-1</strain>
    </source>
</reference>
<gene>
    <name evidence="2" type="ORF">B3C1_16666</name>
</gene>
<comment type="caution">
    <text evidence="2">The sequence shown here is derived from an EMBL/GenBank/DDBJ whole genome shotgun (WGS) entry which is preliminary data.</text>
</comment>
<dbReference type="OrthoDB" id="7067226at2"/>
<evidence type="ECO:0000256" key="1">
    <source>
        <dbReference type="SAM" id="Phobius"/>
    </source>
</evidence>
<evidence type="ECO:0000313" key="3">
    <source>
        <dbReference type="Proteomes" id="UP000006755"/>
    </source>
</evidence>